<keyword evidence="1" id="KW-0812">Transmembrane</keyword>
<dbReference type="HOGENOM" id="CLU_170997_0_0_6"/>
<dbReference type="AlphaFoldDB" id="A0A0H3FFJ0"/>
<gene>
    <name evidence="2" type="ordered locus">Rahaq_4227</name>
</gene>
<reference evidence="2 3" key="2">
    <citation type="journal article" date="2012" name="J. Bacteriol.">
        <title>Complete Genome Sequence of Rahnella sp. Strain Y9602, a Gammaproteobacterium Isolate from Metal- and Radionuclide-Contaminated Soil.</title>
        <authorList>
            <person name="Martinez R.J."/>
            <person name="Bruce D."/>
            <person name="Detter C."/>
            <person name="Goodwin L.A."/>
            <person name="Han J."/>
            <person name="Han C.S."/>
            <person name="Held B."/>
            <person name="Land M.L."/>
            <person name="Mikhailova N."/>
            <person name="Nolan M."/>
            <person name="Pennacchio L."/>
            <person name="Pitluck S."/>
            <person name="Tapia R."/>
            <person name="Woyke T."/>
            <person name="Sobecky P.A."/>
        </authorList>
    </citation>
    <scope>NUCLEOTIDE SEQUENCE [LARGE SCALE GENOMIC DNA]</scope>
    <source>
        <strain evidence="2 3">Y9602</strain>
    </source>
</reference>
<evidence type="ECO:0000313" key="2">
    <source>
        <dbReference type="EMBL" id="ADW75814.1"/>
    </source>
</evidence>
<evidence type="ECO:0000313" key="3">
    <source>
        <dbReference type="Proteomes" id="UP000007257"/>
    </source>
</evidence>
<dbReference type="KEGG" id="rah:Rahaq_4227"/>
<dbReference type="OrthoDB" id="6506161at2"/>
<dbReference type="Proteomes" id="UP000007257">
    <property type="component" value="Chromosome"/>
</dbReference>
<dbReference type="RefSeq" id="WP_013577501.1">
    <property type="nucleotide sequence ID" value="NC_015061.1"/>
</dbReference>
<reference evidence="3" key="1">
    <citation type="submission" date="2011-01" db="EMBL/GenBank/DDBJ databases">
        <title>Complete sequence of chromosome of Rahnella sp. Y9602.</title>
        <authorList>
            <consortium name="US DOE Joint Genome Institute"/>
            <person name="Lucas S."/>
            <person name="Copeland A."/>
            <person name="Lapidus A."/>
            <person name="Cheng J.-F."/>
            <person name="Goodwin L."/>
            <person name="Pitluck S."/>
            <person name="Lu M."/>
            <person name="Detter J.C."/>
            <person name="Han C."/>
            <person name="Tapia R."/>
            <person name="Land M."/>
            <person name="Hauser L."/>
            <person name="Kyrpides N."/>
            <person name="Ivanova N."/>
            <person name="Ovchinnikova G."/>
            <person name="Pagani I."/>
            <person name="Sobecky P.A."/>
            <person name="Martinez R.J."/>
            <person name="Woyke T."/>
        </authorList>
    </citation>
    <scope>NUCLEOTIDE SEQUENCE [LARGE SCALE GENOMIC DNA]</scope>
    <source>
        <strain evidence="3">Y9602</strain>
    </source>
</reference>
<sequence precursor="true">MKRKMTLRISLLLLIYLFVAFFILSIAARVITGVVYSGEIYLLSGEIIQSAKMSFVAGALGTLVAFIFNKIDEYNAHKKPPTNPNE</sequence>
<feature type="transmembrane region" description="Helical" evidence="1">
    <location>
        <begin position="51"/>
        <end position="69"/>
    </location>
</feature>
<dbReference type="EMBL" id="CP002505">
    <property type="protein sequence ID" value="ADW75814.1"/>
    <property type="molecule type" value="Genomic_DNA"/>
</dbReference>
<protein>
    <submittedName>
        <fullName evidence="2">Uncharacterized protein</fullName>
    </submittedName>
</protein>
<keyword evidence="1" id="KW-0472">Membrane</keyword>
<name>A0A0H3FFJ0_RAHSY</name>
<organism evidence="2 3">
    <name type="scientific">Rahnella sp. (strain Y9602)</name>
    <dbReference type="NCBI Taxonomy" id="2703885"/>
    <lineage>
        <taxon>Bacteria</taxon>
        <taxon>Pseudomonadati</taxon>
        <taxon>Pseudomonadota</taxon>
        <taxon>Gammaproteobacteria</taxon>
        <taxon>Enterobacterales</taxon>
        <taxon>Yersiniaceae</taxon>
        <taxon>Rahnella</taxon>
    </lineage>
</organism>
<dbReference type="eggNOG" id="ENOG5031CZ0">
    <property type="taxonomic scope" value="Bacteria"/>
</dbReference>
<proteinExistence type="predicted"/>
<evidence type="ECO:0000256" key="1">
    <source>
        <dbReference type="SAM" id="Phobius"/>
    </source>
</evidence>
<accession>A0A0H3FFJ0</accession>
<keyword evidence="1" id="KW-1133">Transmembrane helix</keyword>